<dbReference type="AlphaFoldDB" id="A0A2U8I5C0"/>
<comment type="subcellular location">
    <subcellularLocation>
        <location evidence="5">Cell inner membrane</location>
        <topology evidence="5">Single-pass membrane protein</topology>
    </subcellularLocation>
</comment>
<protein>
    <recommendedName>
        <fullName evidence="5">Lipopolysaccharide assembly protein A</fullName>
    </recommendedName>
</protein>
<proteinExistence type="inferred from homology"/>
<evidence type="ECO:0000256" key="3">
    <source>
        <dbReference type="ARBA" id="ARBA00022989"/>
    </source>
</evidence>
<feature type="domain" description="Lipopolysaccharide assembly protein A" evidence="6">
    <location>
        <begin position="24"/>
        <end position="86"/>
    </location>
</feature>
<keyword evidence="5" id="KW-0175">Coiled coil</keyword>
<evidence type="ECO:0000256" key="5">
    <source>
        <dbReference type="HAMAP-Rule" id="MF_01948"/>
    </source>
</evidence>
<dbReference type="RefSeq" id="WP_072550800.1">
    <property type="nucleotide sequence ID" value="NZ_CP021659.1"/>
</dbReference>
<organism evidence="7 8">
    <name type="scientific">Candidatus Fukatsuia symbiotica</name>
    <dbReference type="NCBI Taxonomy" id="1878942"/>
    <lineage>
        <taxon>Bacteria</taxon>
        <taxon>Pseudomonadati</taxon>
        <taxon>Pseudomonadota</taxon>
        <taxon>Gammaproteobacteria</taxon>
        <taxon>Enterobacterales</taxon>
        <taxon>Yersiniaceae</taxon>
        <taxon>Candidatus Fukatsuia</taxon>
    </lineage>
</organism>
<keyword evidence="4 5" id="KW-0472">Membrane</keyword>
<gene>
    <name evidence="5" type="primary">lapA</name>
    <name evidence="7" type="ORF">CCS41_07565</name>
</gene>
<dbReference type="STRING" id="1878942.GCA_900128755_01581"/>
<keyword evidence="1 5" id="KW-1003">Cell membrane</keyword>
<dbReference type="EMBL" id="CP021659">
    <property type="protein sequence ID" value="AWK14363.1"/>
    <property type="molecule type" value="Genomic_DNA"/>
</dbReference>
<keyword evidence="8" id="KW-1185">Reference proteome</keyword>
<dbReference type="KEGG" id="fsm:CCS41_07565"/>
<keyword evidence="2 5" id="KW-0812">Transmembrane</keyword>
<accession>A0A2U8I5C0</accession>
<keyword evidence="3 5" id="KW-1133">Transmembrane helix</keyword>
<dbReference type="GO" id="GO:0005886">
    <property type="term" value="C:plasma membrane"/>
    <property type="evidence" value="ECO:0007669"/>
    <property type="project" value="UniProtKB-SubCell"/>
</dbReference>
<feature type="coiled-coil region" evidence="5">
    <location>
        <begin position="64"/>
        <end position="91"/>
    </location>
</feature>
<dbReference type="GO" id="GO:0008653">
    <property type="term" value="P:lipopolysaccharide metabolic process"/>
    <property type="evidence" value="ECO:0007669"/>
    <property type="project" value="InterPro"/>
</dbReference>
<evidence type="ECO:0000256" key="2">
    <source>
        <dbReference type="ARBA" id="ARBA00022692"/>
    </source>
</evidence>
<comment type="function">
    <text evidence="5">Involved in the assembly of lipopolysaccharide (LPS).</text>
</comment>
<dbReference type="HAMAP" id="MF_01948">
    <property type="entry name" value="LPS_assembly_LapA"/>
    <property type="match status" value="1"/>
</dbReference>
<comment type="caution">
    <text evidence="5">Lacks conserved residue(s) required for the propagation of feature annotation.</text>
</comment>
<sequence>MKYLLIFLLVLVILVVSMTLGAHNDQVITFNYLLAQGEYRVSTLLATLFAIGFALGWIICALFYLQVRISLARARRKIKRLELQLERPRANDVMLSTSATNIASRK</sequence>
<comment type="similarity">
    <text evidence="5">Belongs to the LapA family.</text>
</comment>
<dbReference type="InterPro" id="IPR032906">
    <property type="entry name" value="LapA"/>
</dbReference>
<evidence type="ECO:0000313" key="8">
    <source>
        <dbReference type="Proteomes" id="UP000261875"/>
    </source>
</evidence>
<dbReference type="InterPro" id="IPR010445">
    <property type="entry name" value="LapA_dom"/>
</dbReference>
<evidence type="ECO:0000256" key="4">
    <source>
        <dbReference type="ARBA" id="ARBA00023136"/>
    </source>
</evidence>
<feature type="transmembrane region" description="Helical" evidence="5">
    <location>
        <begin position="45"/>
        <end position="67"/>
    </location>
</feature>
<dbReference type="Pfam" id="PF06305">
    <property type="entry name" value="LapA_dom"/>
    <property type="match status" value="1"/>
</dbReference>
<dbReference type="Proteomes" id="UP000261875">
    <property type="component" value="Chromosome"/>
</dbReference>
<name>A0A2U8I5C0_9GAMM</name>
<dbReference type="OrthoDB" id="7064015at2"/>
<evidence type="ECO:0000313" key="7">
    <source>
        <dbReference type="EMBL" id="AWK14363.1"/>
    </source>
</evidence>
<evidence type="ECO:0000259" key="6">
    <source>
        <dbReference type="Pfam" id="PF06305"/>
    </source>
</evidence>
<evidence type="ECO:0000256" key="1">
    <source>
        <dbReference type="ARBA" id="ARBA00022475"/>
    </source>
</evidence>
<keyword evidence="5" id="KW-0997">Cell inner membrane</keyword>
<reference evidence="7 8" key="1">
    <citation type="submission" date="2017-05" db="EMBL/GenBank/DDBJ databases">
        <title>Genome sequence of Candidatus Fukatsuia symbiotica and Candidatus Hamiltonella defensa from Acyrthosiphon pisum strain 5D.</title>
        <authorList>
            <person name="Patel V.A."/>
            <person name="Chevignon G."/>
            <person name="Russell J.A."/>
            <person name="Oliver K.M."/>
        </authorList>
    </citation>
    <scope>NUCLEOTIDE SEQUENCE [LARGE SCALE GENOMIC DNA]</scope>
    <source>
        <strain evidence="7 8">5D</strain>
    </source>
</reference>